<feature type="non-terminal residue" evidence="1">
    <location>
        <position position="57"/>
    </location>
</feature>
<reference evidence="1" key="1">
    <citation type="submission" date="2021-02" db="EMBL/GenBank/DDBJ databases">
        <authorList>
            <person name="Nowell W R."/>
        </authorList>
    </citation>
    <scope>NUCLEOTIDE SEQUENCE</scope>
</reference>
<accession>A0A820JJP6</accession>
<dbReference type="Proteomes" id="UP000663836">
    <property type="component" value="Unassembled WGS sequence"/>
</dbReference>
<name>A0A820JJP6_9BILA</name>
<evidence type="ECO:0008006" key="3">
    <source>
        <dbReference type="Google" id="ProtNLM"/>
    </source>
</evidence>
<evidence type="ECO:0000313" key="2">
    <source>
        <dbReference type="Proteomes" id="UP000663836"/>
    </source>
</evidence>
<comment type="caution">
    <text evidence="1">The sequence shown here is derived from an EMBL/GenBank/DDBJ whole genome shotgun (WGS) entry which is preliminary data.</text>
</comment>
<sequence>MKKQYGGENNEVNLLLFGEVLRQTGKYDLAEKFFYRLSNELPSNDSSLSDLYYSLGL</sequence>
<dbReference type="EMBL" id="CAJOBD010043682">
    <property type="protein sequence ID" value="CAF4328276.1"/>
    <property type="molecule type" value="Genomic_DNA"/>
</dbReference>
<protein>
    <recommendedName>
        <fullName evidence="3">Tetratricopeptide repeat protein</fullName>
    </recommendedName>
</protein>
<evidence type="ECO:0000313" key="1">
    <source>
        <dbReference type="EMBL" id="CAF4328276.1"/>
    </source>
</evidence>
<gene>
    <name evidence="1" type="ORF">JBS370_LOCUS41229</name>
</gene>
<dbReference type="AlphaFoldDB" id="A0A820JJP6"/>
<proteinExistence type="predicted"/>
<organism evidence="1 2">
    <name type="scientific">Rotaria sordida</name>
    <dbReference type="NCBI Taxonomy" id="392033"/>
    <lineage>
        <taxon>Eukaryota</taxon>
        <taxon>Metazoa</taxon>
        <taxon>Spiralia</taxon>
        <taxon>Gnathifera</taxon>
        <taxon>Rotifera</taxon>
        <taxon>Eurotatoria</taxon>
        <taxon>Bdelloidea</taxon>
        <taxon>Philodinida</taxon>
        <taxon>Philodinidae</taxon>
        <taxon>Rotaria</taxon>
    </lineage>
</organism>